<dbReference type="PROSITE" id="PS00194">
    <property type="entry name" value="THIOREDOXIN_1"/>
    <property type="match status" value="1"/>
</dbReference>
<keyword evidence="9" id="KW-1185">Reference proteome</keyword>
<evidence type="ECO:0000256" key="5">
    <source>
        <dbReference type="PIRNR" id="PIRNR001488"/>
    </source>
</evidence>
<dbReference type="PIRSF" id="PIRSF001488">
    <property type="entry name" value="Tdi_protein"/>
    <property type="match status" value="1"/>
</dbReference>
<dbReference type="InterPro" id="IPR050824">
    <property type="entry name" value="Thiol_disulfide_DsbA"/>
</dbReference>
<evidence type="ECO:0000256" key="1">
    <source>
        <dbReference type="ARBA" id="ARBA00005791"/>
    </source>
</evidence>
<comment type="caution">
    <text evidence="8">The sequence shown here is derived from an EMBL/GenBank/DDBJ whole genome shotgun (WGS) entry which is preliminary data.</text>
</comment>
<gene>
    <name evidence="8" type="ORF">V6U78_04145</name>
</gene>
<feature type="chain" id="PRO_5046992721" description="Thiol:disulfide interchange protein" evidence="6">
    <location>
        <begin position="24"/>
        <end position="209"/>
    </location>
</feature>
<dbReference type="InterPro" id="IPR017937">
    <property type="entry name" value="Thioredoxin_CS"/>
</dbReference>
<name>A0ABW8PWE0_9GAMM</name>
<protein>
    <recommendedName>
        <fullName evidence="5">Thiol:disulfide interchange protein</fullName>
    </recommendedName>
</protein>
<evidence type="ECO:0000313" key="8">
    <source>
        <dbReference type="EMBL" id="MFK7160224.1"/>
    </source>
</evidence>
<evidence type="ECO:0000313" key="9">
    <source>
        <dbReference type="Proteomes" id="UP001621714"/>
    </source>
</evidence>
<evidence type="ECO:0000256" key="4">
    <source>
        <dbReference type="ARBA" id="ARBA00023284"/>
    </source>
</evidence>
<keyword evidence="3 5" id="KW-1015">Disulfide bond</keyword>
<keyword evidence="4" id="KW-0676">Redox-active center</keyword>
<dbReference type="PANTHER" id="PTHR35891">
    <property type="entry name" value="THIOL:DISULFIDE INTERCHANGE PROTEIN DSBA"/>
    <property type="match status" value="1"/>
</dbReference>
<dbReference type="RefSeq" id="WP_405337503.1">
    <property type="nucleotide sequence ID" value="NZ_JBANFI010000002.1"/>
</dbReference>
<feature type="signal peptide" evidence="6">
    <location>
        <begin position="1"/>
        <end position="23"/>
    </location>
</feature>
<feature type="domain" description="DSBA-like thioredoxin" evidence="7">
    <location>
        <begin position="44"/>
        <end position="185"/>
    </location>
</feature>
<dbReference type="SUPFAM" id="SSF52833">
    <property type="entry name" value="Thioredoxin-like"/>
    <property type="match status" value="1"/>
</dbReference>
<comment type="similarity">
    <text evidence="1">Belongs to the thioredoxin family. DsbA subfamily.</text>
</comment>
<evidence type="ECO:0000256" key="2">
    <source>
        <dbReference type="ARBA" id="ARBA00022729"/>
    </source>
</evidence>
<dbReference type="EMBL" id="JBANFI010000002">
    <property type="protein sequence ID" value="MFK7160224.1"/>
    <property type="molecule type" value="Genomic_DNA"/>
</dbReference>
<dbReference type="InterPro" id="IPR036249">
    <property type="entry name" value="Thioredoxin-like_sf"/>
</dbReference>
<evidence type="ECO:0000256" key="3">
    <source>
        <dbReference type="ARBA" id="ARBA00023157"/>
    </source>
</evidence>
<accession>A0ABW8PWE0</accession>
<reference evidence="8 9" key="1">
    <citation type="submission" date="2024-02" db="EMBL/GenBank/DDBJ databases">
        <title>Marinospirillum sp. MEB 164 isolated from Lonar lake sediment.</title>
        <authorList>
            <person name="Joshi A."/>
            <person name="Thite S."/>
        </authorList>
    </citation>
    <scope>NUCLEOTIDE SEQUENCE [LARGE SCALE GENOMIC DNA]</scope>
    <source>
        <strain evidence="8 9">MEB164</strain>
    </source>
</reference>
<dbReference type="Gene3D" id="3.40.30.10">
    <property type="entry name" value="Glutaredoxin"/>
    <property type="match status" value="1"/>
</dbReference>
<dbReference type="InterPro" id="IPR023205">
    <property type="entry name" value="DsbA/DsbL"/>
</dbReference>
<keyword evidence="5" id="KW-0574">Periplasm</keyword>
<keyword evidence="2 6" id="KW-0732">Signal</keyword>
<evidence type="ECO:0000256" key="6">
    <source>
        <dbReference type="SAM" id="SignalP"/>
    </source>
</evidence>
<dbReference type="Proteomes" id="UP001621714">
    <property type="component" value="Unassembled WGS sequence"/>
</dbReference>
<comment type="subcellular location">
    <subcellularLocation>
        <location evidence="5">Periplasm</location>
    </subcellularLocation>
</comment>
<sequence>MLSIRRPLLAFCCALFISLPVWAQGYTQLSQPVETQVAASKIEVAVIFSYTCPYCFQLEPLIQAWELQQADDIEVVHLPAAFNPTWQHFARVYYIAEALDLLDQAHMAIFEEIHIRNNGNALASMNGLKRFFARFDVEGDQVESLYSSFGVESYLRADFERLRASQVRAVPALMIDGRYIVDGRSAQGLGNMLRVTDQLISQIRTERAQ</sequence>
<organism evidence="8 9">
    <name type="scientific">Marinospirillum alkalitolerans</name>
    <dbReference type="NCBI Taxonomy" id="3123374"/>
    <lineage>
        <taxon>Bacteria</taxon>
        <taxon>Pseudomonadati</taxon>
        <taxon>Pseudomonadota</taxon>
        <taxon>Gammaproteobacteria</taxon>
        <taxon>Oceanospirillales</taxon>
        <taxon>Oceanospirillaceae</taxon>
        <taxon>Marinospirillum</taxon>
    </lineage>
</organism>
<evidence type="ECO:0000259" key="7">
    <source>
        <dbReference type="Pfam" id="PF01323"/>
    </source>
</evidence>
<dbReference type="PANTHER" id="PTHR35891:SF2">
    <property type="entry name" value="THIOL:DISULFIDE INTERCHANGE PROTEIN DSBA"/>
    <property type="match status" value="1"/>
</dbReference>
<dbReference type="InterPro" id="IPR001853">
    <property type="entry name" value="DSBA-like_thioredoxin_dom"/>
</dbReference>
<dbReference type="CDD" id="cd03019">
    <property type="entry name" value="DsbA_DsbA"/>
    <property type="match status" value="1"/>
</dbReference>
<dbReference type="Pfam" id="PF01323">
    <property type="entry name" value="DSBA"/>
    <property type="match status" value="1"/>
</dbReference>
<proteinExistence type="inferred from homology"/>